<evidence type="ECO:0000256" key="7">
    <source>
        <dbReference type="SAM" id="Phobius"/>
    </source>
</evidence>
<proteinExistence type="inferred from homology"/>
<comment type="subcellular location">
    <subcellularLocation>
        <location evidence="1">Endoplasmic reticulum membrane</location>
        <topology evidence="1">Multi-pass membrane protein</topology>
    </subcellularLocation>
</comment>
<dbReference type="AlphaFoldDB" id="A0A183CD41"/>
<dbReference type="GO" id="GO:0016192">
    <property type="term" value="P:vesicle-mediated transport"/>
    <property type="evidence" value="ECO:0007669"/>
    <property type="project" value="TreeGrafter"/>
</dbReference>
<evidence type="ECO:0000256" key="4">
    <source>
        <dbReference type="ARBA" id="ARBA00022824"/>
    </source>
</evidence>
<reference evidence="9" key="3">
    <citation type="submission" date="2016-06" db="UniProtKB">
        <authorList>
            <consortium name="WormBaseParasite"/>
        </authorList>
    </citation>
    <scope>IDENTIFICATION</scope>
</reference>
<dbReference type="GO" id="GO:0007029">
    <property type="term" value="P:endoplasmic reticulum organization"/>
    <property type="evidence" value="ECO:0007669"/>
    <property type="project" value="InterPro"/>
</dbReference>
<dbReference type="PANTHER" id="PTHR20955">
    <property type="entry name" value="PROTEIN JAGUNAL HOMOLOG 1"/>
    <property type="match status" value="1"/>
</dbReference>
<reference evidence="8" key="2">
    <citation type="submission" date="2014-05" db="EMBL/GenBank/DDBJ databases">
        <title>The genome and life-stage specific transcriptomes of Globodera pallida elucidate key aspects of plant parasitism by a cyst nematode.</title>
        <authorList>
            <person name="Cotton J.A."/>
            <person name="Lilley C.J."/>
            <person name="Jones L.M."/>
            <person name="Kikuchi T."/>
            <person name="Reid A.J."/>
            <person name="Thorpe P."/>
            <person name="Tsai I.J."/>
            <person name="Beasley H."/>
            <person name="Blok V."/>
            <person name="Cock P.J.A."/>
            <person name="Van den Akker S.E."/>
            <person name="Holroyd N."/>
            <person name="Hunt M."/>
            <person name="Mantelin S."/>
            <person name="Naghra H."/>
            <person name="Pain A."/>
            <person name="Palomares-Rius J.E."/>
            <person name="Zarowiecki M."/>
            <person name="Berriman M."/>
            <person name="Jones J.T."/>
            <person name="Urwin P.E."/>
        </authorList>
    </citation>
    <scope>NUCLEOTIDE SEQUENCE [LARGE SCALE GENOMIC DNA]</scope>
    <source>
        <strain evidence="8">Lindley</strain>
    </source>
</reference>
<dbReference type="GO" id="GO:0005789">
    <property type="term" value="C:endoplasmic reticulum membrane"/>
    <property type="evidence" value="ECO:0007669"/>
    <property type="project" value="UniProtKB-SubCell"/>
</dbReference>
<evidence type="ECO:0000256" key="1">
    <source>
        <dbReference type="ARBA" id="ARBA00004477"/>
    </source>
</evidence>
<evidence type="ECO:0000256" key="2">
    <source>
        <dbReference type="ARBA" id="ARBA00008462"/>
    </source>
</evidence>
<comment type="similarity">
    <text evidence="2">Belongs to the jagunal family.</text>
</comment>
<keyword evidence="5 7" id="KW-1133">Transmembrane helix</keyword>
<protein>
    <submittedName>
        <fullName evidence="9">Detected protein of confused Function</fullName>
    </submittedName>
</protein>
<dbReference type="WBParaSite" id="GPLIN_001079300">
    <property type="protein sequence ID" value="GPLIN_001079300"/>
    <property type="gene ID" value="GPLIN_001079300"/>
</dbReference>
<name>A0A183CD41_GLOPA</name>
<reference evidence="8" key="1">
    <citation type="submission" date="2013-12" db="EMBL/GenBank/DDBJ databases">
        <authorList>
            <person name="Aslett M."/>
        </authorList>
    </citation>
    <scope>NUCLEOTIDE SEQUENCE [LARGE SCALE GENOMIC DNA]</scope>
    <source>
        <strain evidence="8">Lindley</strain>
    </source>
</reference>
<evidence type="ECO:0000256" key="3">
    <source>
        <dbReference type="ARBA" id="ARBA00022692"/>
    </source>
</evidence>
<dbReference type="Pfam" id="PF07086">
    <property type="entry name" value="Jagunal"/>
    <property type="match status" value="1"/>
</dbReference>
<keyword evidence="4" id="KW-0256">Endoplasmic reticulum</keyword>
<evidence type="ECO:0000256" key="6">
    <source>
        <dbReference type="ARBA" id="ARBA00023136"/>
    </source>
</evidence>
<accession>A0A183CD41</accession>
<keyword evidence="6 7" id="KW-0472">Membrane</keyword>
<feature type="transmembrane region" description="Helical" evidence="7">
    <location>
        <begin position="35"/>
        <end position="53"/>
    </location>
</feature>
<organism evidence="8 9">
    <name type="scientific">Globodera pallida</name>
    <name type="common">Potato cyst nematode worm</name>
    <name type="synonym">Heterodera pallida</name>
    <dbReference type="NCBI Taxonomy" id="36090"/>
    <lineage>
        <taxon>Eukaryota</taxon>
        <taxon>Metazoa</taxon>
        <taxon>Ecdysozoa</taxon>
        <taxon>Nematoda</taxon>
        <taxon>Chromadorea</taxon>
        <taxon>Rhabditida</taxon>
        <taxon>Tylenchina</taxon>
        <taxon>Tylenchomorpha</taxon>
        <taxon>Tylenchoidea</taxon>
        <taxon>Heteroderidae</taxon>
        <taxon>Heteroderinae</taxon>
        <taxon>Globodera</taxon>
    </lineage>
</organism>
<evidence type="ECO:0000313" key="9">
    <source>
        <dbReference type="WBParaSite" id="GPLIN_001079300"/>
    </source>
</evidence>
<keyword evidence="8" id="KW-1185">Reference proteome</keyword>
<feature type="transmembrane region" description="Helical" evidence="7">
    <location>
        <begin position="114"/>
        <end position="133"/>
    </location>
</feature>
<feature type="transmembrane region" description="Helical" evidence="7">
    <location>
        <begin position="153"/>
        <end position="173"/>
    </location>
</feature>
<evidence type="ECO:0000256" key="5">
    <source>
        <dbReference type="ARBA" id="ARBA00022989"/>
    </source>
</evidence>
<evidence type="ECO:0000313" key="8">
    <source>
        <dbReference type="Proteomes" id="UP000050741"/>
    </source>
</evidence>
<dbReference type="PANTHER" id="PTHR20955:SF1">
    <property type="entry name" value="PROTEIN JAGUNAL HOMOLOG 1"/>
    <property type="match status" value="1"/>
</dbReference>
<sequence>MASKGGPRAIGSDGSDFKHRQKIAASIKLSIQCKFYLKMLFLLHLSILLPMWVKVGGELVFKEFGLLEQPDLWRQLDLPAAYPWEYVWCLSFIPMLFALLSFNRNKAILLKLHYYGQFVFGLMPACIGIGSQFPELVDFLRHGESSRTPTFKGHFPMVHGFSMYFSYNLYGAWHRKSPKGTQMTESNGKDVKTE</sequence>
<dbReference type="Proteomes" id="UP000050741">
    <property type="component" value="Unassembled WGS sequence"/>
</dbReference>
<keyword evidence="3 7" id="KW-0812">Transmembrane</keyword>
<dbReference type="InterPro" id="IPR009787">
    <property type="entry name" value="Jagunal"/>
</dbReference>
<feature type="transmembrane region" description="Helical" evidence="7">
    <location>
        <begin position="81"/>
        <end position="102"/>
    </location>
</feature>